<dbReference type="PANTHER" id="PTHR24223">
    <property type="entry name" value="ATP-BINDING CASSETTE SUB-FAMILY C"/>
    <property type="match status" value="1"/>
</dbReference>
<keyword evidence="14" id="KW-1185">Reference proteome</keyword>
<evidence type="ECO:0000256" key="7">
    <source>
        <dbReference type="ARBA" id="ARBA00022840"/>
    </source>
</evidence>
<gene>
    <name evidence="13" type="ORF">BHQ10_002327</name>
</gene>
<dbReference type="GO" id="GO:0016887">
    <property type="term" value="F:ATP hydrolysis activity"/>
    <property type="evidence" value="ECO:0007669"/>
    <property type="project" value="InterPro"/>
</dbReference>
<evidence type="ECO:0000256" key="10">
    <source>
        <dbReference type="SAM" id="Phobius"/>
    </source>
</evidence>
<evidence type="ECO:0000256" key="1">
    <source>
        <dbReference type="ARBA" id="ARBA00004141"/>
    </source>
</evidence>
<feature type="transmembrane region" description="Helical" evidence="10">
    <location>
        <begin position="911"/>
        <end position="932"/>
    </location>
</feature>
<name>A0A364KRZ7_TALAM</name>
<keyword evidence="3" id="KW-0813">Transport</keyword>
<keyword evidence="9 10" id="KW-0472">Membrane</keyword>
<evidence type="ECO:0000256" key="3">
    <source>
        <dbReference type="ARBA" id="ARBA00022448"/>
    </source>
</evidence>
<feature type="transmembrane region" description="Helical" evidence="10">
    <location>
        <begin position="782"/>
        <end position="811"/>
    </location>
</feature>
<evidence type="ECO:0000256" key="4">
    <source>
        <dbReference type="ARBA" id="ARBA00022692"/>
    </source>
</evidence>
<evidence type="ECO:0000256" key="6">
    <source>
        <dbReference type="ARBA" id="ARBA00022741"/>
    </source>
</evidence>
<dbReference type="PROSITE" id="PS00211">
    <property type="entry name" value="ABC_TRANSPORTER_1"/>
    <property type="match status" value="2"/>
</dbReference>
<dbReference type="GO" id="GO:0016020">
    <property type="term" value="C:membrane"/>
    <property type="evidence" value="ECO:0007669"/>
    <property type="project" value="UniProtKB-SubCell"/>
</dbReference>
<feature type="domain" description="ABC transporter" evidence="11">
    <location>
        <begin position="383"/>
        <end position="610"/>
    </location>
</feature>
<dbReference type="EMBL" id="MIKG01000003">
    <property type="protein sequence ID" value="RAO66315.1"/>
    <property type="molecule type" value="Genomic_DNA"/>
</dbReference>
<proteinExistence type="inferred from homology"/>
<feature type="transmembrane region" description="Helical" evidence="10">
    <location>
        <begin position="177"/>
        <end position="197"/>
    </location>
</feature>
<keyword evidence="5" id="KW-0677">Repeat</keyword>
<feature type="domain" description="ABC transmembrane type-1" evidence="12">
    <location>
        <begin position="685"/>
        <end position="940"/>
    </location>
</feature>
<dbReference type="Gene3D" id="1.20.1560.10">
    <property type="entry name" value="ABC transporter type 1, transmembrane domain"/>
    <property type="match status" value="2"/>
</dbReference>
<evidence type="ECO:0000313" key="13">
    <source>
        <dbReference type="EMBL" id="RAO66315.1"/>
    </source>
</evidence>
<dbReference type="STRING" id="1196081.A0A364KRZ7"/>
<evidence type="ECO:0000256" key="8">
    <source>
        <dbReference type="ARBA" id="ARBA00022989"/>
    </source>
</evidence>
<evidence type="ECO:0000256" key="5">
    <source>
        <dbReference type="ARBA" id="ARBA00022737"/>
    </source>
</evidence>
<dbReference type="PROSITE" id="PS50893">
    <property type="entry name" value="ABC_TRANSPORTER_2"/>
    <property type="match status" value="2"/>
</dbReference>
<dbReference type="CDD" id="cd03244">
    <property type="entry name" value="ABCC_MRP_domain2"/>
    <property type="match status" value="1"/>
</dbReference>
<comment type="caution">
    <text evidence="13">The sequence shown here is derived from an EMBL/GenBank/DDBJ whole genome shotgun (WGS) entry which is preliminary data.</text>
</comment>
<dbReference type="InterPro" id="IPR003439">
    <property type="entry name" value="ABC_transporter-like_ATP-bd"/>
</dbReference>
<evidence type="ECO:0000259" key="11">
    <source>
        <dbReference type="PROSITE" id="PS50893"/>
    </source>
</evidence>
<evidence type="ECO:0000313" key="14">
    <source>
        <dbReference type="Proteomes" id="UP000249363"/>
    </source>
</evidence>
<evidence type="ECO:0000256" key="2">
    <source>
        <dbReference type="ARBA" id="ARBA00009726"/>
    </source>
</evidence>
<dbReference type="OrthoDB" id="6500128at2759"/>
<dbReference type="FunFam" id="3.40.50.300:FF:000610">
    <property type="entry name" value="Multidrug resistance-associated ABC transporter"/>
    <property type="match status" value="1"/>
</dbReference>
<dbReference type="Proteomes" id="UP000249363">
    <property type="component" value="Unassembled WGS sequence"/>
</dbReference>
<dbReference type="InterPro" id="IPR003593">
    <property type="entry name" value="AAA+_ATPase"/>
</dbReference>
<dbReference type="SUPFAM" id="SSF90123">
    <property type="entry name" value="ABC transporter transmembrane region"/>
    <property type="match status" value="2"/>
</dbReference>
<dbReference type="InterPro" id="IPR011527">
    <property type="entry name" value="ABC1_TM_dom"/>
</dbReference>
<dbReference type="InterPro" id="IPR050173">
    <property type="entry name" value="ABC_transporter_C-like"/>
</dbReference>
<organism evidence="13 14">
    <name type="scientific">Talaromyces amestolkiae</name>
    <dbReference type="NCBI Taxonomy" id="1196081"/>
    <lineage>
        <taxon>Eukaryota</taxon>
        <taxon>Fungi</taxon>
        <taxon>Dikarya</taxon>
        <taxon>Ascomycota</taxon>
        <taxon>Pezizomycotina</taxon>
        <taxon>Eurotiomycetes</taxon>
        <taxon>Eurotiomycetidae</taxon>
        <taxon>Eurotiales</taxon>
        <taxon>Trichocomaceae</taxon>
        <taxon>Talaromyces</taxon>
        <taxon>Talaromyces sect. Talaromyces</taxon>
    </lineage>
</organism>
<dbReference type="SUPFAM" id="SSF52540">
    <property type="entry name" value="P-loop containing nucleoside triphosphate hydrolases"/>
    <property type="match status" value="2"/>
</dbReference>
<dbReference type="InterPro" id="IPR017871">
    <property type="entry name" value="ABC_transporter-like_CS"/>
</dbReference>
<feature type="transmembrane region" description="Helical" evidence="10">
    <location>
        <begin position="696"/>
        <end position="717"/>
    </location>
</feature>
<dbReference type="CDD" id="cd18596">
    <property type="entry name" value="ABC_6TM_VMR1_D1_like"/>
    <property type="match status" value="1"/>
</dbReference>
<dbReference type="Pfam" id="PF00005">
    <property type="entry name" value="ABC_tran"/>
    <property type="match status" value="2"/>
</dbReference>
<keyword evidence="7" id="KW-0067">ATP-binding</keyword>
<feature type="domain" description="ABC transporter" evidence="11">
    <location>
        <begin position="976"/>
        <end position="1210"/>
    </location>
</feature>
<dbReference type="CDD" id="cd03250">
    <property type="entry name" value="ABCC_MRP_domain1"/>
    <property type="match status" value="1"/>
</dbReference>
<protein>
    <recommendedName>
        <fullName evidence="15">ABC transporter domain-containing protein</fullName>
    </recommendedName>
</protein>
<feature type="domain" description="ABC transmembrane type-1" evidence="12">
    <location>
        <begin position="65"/>
        <end position="340"/>
    </location>
</feature>
<dbReference type="PROSITE" id="PS50929">
    <property type="entry name" value="ABC_TM1F"/>
    <property type="match status" value="2"/>
</dbReference>
<accession>A0A364KRZ7</accession>
<dbReference type="PANTHER" id="PTHR24223:SF456">
    <property type="entry name" value="MULTIDRUG RESISTANCE-ASSOCIATED PROTEIN LETHAL(2)03659"/>
    <property type="match status" value="1"/>
</dbReference>
<dbReference type="AlphaFoldDB" id="A0A364KRZ7"/>
<evidence type="ECO:0008006" key="15">
    <source>
        <dbReference type="Google" id="ProtNLM"/>
    </source>
</evidence>
<dbReference type="Gene3D" id="3.40.50.300">
    <property type="entry name" value="P-loop containing nucleotide triphosphate hydrolases"/>
    <property type="match status" value="2"/>
</dbReference>
<keyword evidence="6" id="KW-0547">Nucleotide-binding</keyword>
<evidence type="ECO:0000256" key="9">
    <source>
        <dbReference type="ARBA" id="ARBA00023136"/>
    </source>
</evidence>
<feature type="transmembrane region" description="Helical" evidence="10">
    <location>
        <begin position="642"/>
        <end position="675"/>
    </location>
</feature>
<dbReference type="GO" id="GO:0140359">
    <property type="term" value="F:ABC-type transporter activity"/>
    <property type="evidence" value="ECO:0007669"/>
    <property type="project" value="InterPro"/>
</dbReference>
<dbReference type="GO" id="GO:0005524">
    <property type="term" value="F:ATP binding"/>
    <property type="evidence" value="ECO:0007669"/>
    <property type="project" value="UniProtKB-KW"/>
</dbReference>
<dbReference type="SMART" id="SM00382">
    <property type="entry name" value="AAA"/>
    <property type="match status" value="2"/>
</dbReference>
<reference evidence="13 14" key="1">
    <citation type="journal article" date="2017" name="Biotechnol. Biofuels">
        <title>Differential beta-glucosidase expression as a function of carbon source availability in Talaromyces amestolkiae: a genomic and proteomic approach.</title>
        <authorList>
            <person name="de Eugenio L.I."/>
            <person name="Mendez-Liter J.A."/>
            <person name="Nieto-Dominguez M."/>
            <person name="Alonso L."/>
            <person name="Gil-Munoz J."/>
            <person name="Barriuso J."/>
            <person name="Prieto A."/>
            <person name="Martinez M.J."/>
        </authorList>
    </citation>
    <scope>NUCLEOTIDE SEQUENCE [LARGE SCALE GENOMIC DNA]</scope>
    <source>
        <strain evidence="13 14">CIB</strain>
    </source>
</reference>
<dbReference type="Pfam" id="PF00664">
    <property type="entry name" value="ABC_membrane"/>
    <property type="match status" value="2"/>
</dbReference>
<evidence type="ECO:0000259" key="12">
    <source>
        <dbReference type="PROSITE" id="PS50929"/>
    </source>
</evidence>
<keyword evidence="8 10" id="KW-1133">Transmembrane helix</keyword>
<dbReference type="CDD" id="cd18604">
    <property type="entry name" value="ABC_6TM_VMR1_D2_like"/>
    <property type="match status" value="1"/>
</dbReference>
<dbReference type="InterPro" id="IPR036640">
    <property type="entry name" value="ABC1_TM_sf"/>
</dbReference>
<keyword evidence="4 10" id="KW-0812">Transmembrane</keyword>
<feature type="transmembrane region" description="Helical" evidence="10">
    <location>
        <begin position="882"/>
        <end position="905"/>
    </location>
</feature>
<sequence length="1228" mass="136833">MQWCSKALDLAGKPVVGRDLALSQMPILNYRTRSTTQLPITLSEISLWNHVLAERYRGFAKQWTLTLLRSVVTFGSPYCIMGFLKCLEEDNVNMTNTAWLWLIGVTVSSVSETVLHHHLAWIQWSEMGIPIRAQLIMAIFSKALRVKDFKAAGDKPEAINLISSDTASFSMFTAVNYILPFSLIKFLFAVLFLLRLLGWQSTLMAVVATMITVPVQTRVIRNERAANKRLTVARDRKTKAITEALQALRQIKFSAIETEWEERIELCRRAEIMEMRKRFLAISIRSAWKVASPFIVTAAAVCSYVYIHDEVSSSILFTTIELLPHIQGALGMVPRVLQDYFGARANAKRMEVFLKMPEVRQILSESPNGGVSFRNASITWPSDEGQDLKEKQRELPPPFILHSLNVEFPAGELSVIHGETGSGKSLMLAAIIGEVDLLNGRIETQSIGQPVAFVSQTPWLQNDTIKNNILFGSPLDDIRYQKVLRACALDIDLAALPKSDETYVGLRGVRLSGGQRARVSLGRALYSSAKLLVLDDIFAALDSHVSNEIFQALTGELCIGRTRILATHHVSLCLPKAKCFVHVRNNTIENLHDVDLVKSRLENRESSIAIELNRVAEKEPKGKPKITATKTGSDFGFYKSYFVAAGGLLFTTIFVLGLLGKQLMIALTTWILGCINSKRREISNDGLTNADTETNLWFYLYLYLLGSLSTIVLEFLLNMHIFAGSLCASKELFRTMTAKVIRMPLLWIDTTPLGVMLKRFSGDARQVDDLLLEVMREFADCLIRLVVVGCIGMNNSIYTACLTLALLFWCWEVGKGYAMARKPVKRAESESNAEILEYFTAVTAGLSTIRAFRAGDRFTDQMHLHVDKLSIARRYFWIFNRWLGLQMCLMGIIFSTGTGIILLFSKSVVDASLMGFSLTFSMGFAHAGFAAVNNFGMLESYMNAAAGIISYTQLKPEEQSGNDVPADWPSKGEIKIKGLNVAYSADLPLVLKNISFCVEAGQRIGIVGRTGAGKSSLTLALLRLVHYQSGSIWIDGIDISTIKLQSLRSKIAFVPQDPVLFSGTVRSNLDYFKQVPTHKLNDILRRVKLLSAEDSKHAGLFTLESPVSPGGTNMSQGQRQLLCLARMMIKNPRIIILDEATSAMDNESDSLIQDTIRNEFNCTLIVVAHRLRTIASFDKVIVIDDGCIGEFGTPAELLRAKGLFRDFVEKSEDKDFVLNTVFQKSNII</sequence>
<comment type="similarity">
    <text evidence="2">Belongs to the ABC transporter superfamily. ABCC family. Conjugate transporter (TC 3.A.1.208) subfamily.</text>
</comment>
<dbReference type="RefSeq" id="XP_040730832.1">
    <property type="nucleotide sequence ID" value="XM_040874461.1"/>
</dbReference>
<comment type="subcellular location">
    <subcellularLocation>
        <location evidence="1">Membrane</location>
        <topology evidence="1">Multi-pass membrane protein</topology>
    </subcellularLocation>
</comment>
<dbReference type="GeneID" id="63791544"/>
<dbReference type="InterPro" id="IPR027417">
    <property type="entry name" value="P-loop_NTPase"/>
</dbReference>